<protein>
    <recommendedName>
        <fullName evidence="1">DUF6933 domain-containing protein</fullName>
    </recommendedName>
</protein>
<proteinExistence type="predicted"/>
<sequence>MIFSCTQKVIEKTKKHYNTEKEKAEVGANNWYVNLLTIGRKKGLLFVHSETLYMTFIEDSTIKTIKNLQFIFINQLREDLMNADFDPSSVDAYLSSSPSLQICKTNSRRVLGVMNEIIYYFPMYFERESSRNELLKLMNGILYTYPGVDKKKEYRYPVKEMEKLLSSIE</sequence>
<dbReference type="Proteomes" id="UP000576082">
    <property type="component" value="Unassembled WGS sequence"/>
</dbReference>
<keyword evidence="3" id="KW-1185">Reference proteome</keyword>
<dbReference type="EMBL" id="JABANE010000215">
    <property type="protein sequence ID" value="NME72819.1"/>
    <property type="molecule type" value="Genomic_DNA"/>
</dbReference>
<feature type="domain" description="DUF6933" evidence="1">
    <location>
        <begin position="2"/>
        <end position="160"/>
    </location>
</feature>
<gene>
    <name evidence="2" type="ORF">HHU12_32985</name>
</gene>
<organism evidence="2 3">
    <name type="scientific">Flammeovirga aprica JL-4</name>
    <dbReference type="NCBI Taxonomy" id="694437"/>
    <lineage>
        <taxon>Bacteria</taxon>
        <taxon>Pseudomonadati</taxon>
        <taxon>Bacteroidota</taxon>
        <taxon>Cytophagia</taxon>
        <taxon>Cytophagales</taxon>
        <taxon>Flammeovirgaceae</taxon>
        <taxon>Flammeovirga</taxon>
    </lineage>
</organism>
<name>A0A7X9S1Z6_9BACT</name>
<reference evidence="2 3" key="1">
    <citation type="submission" date="2020-04" db="EMBL/GenBank/DDBJ databases">
        <title>Flammeovirga sp. SR4, a novel species isolated from seawater.</title>
        <authorList>
            <person name="Wang X."/>
        </authorList>
    </citation>
    <scope>NUCLEOTIDE SEQUENCE [LARGE SCALE GENOMIC DNA]</scope>
    <source>
        <strain evidence="2 3">ATCC 23126</strain>
    </source>
</reference>
<dbReference type="AlphaFoldDB" id="A0A7X9S1Z6"/>
<evidence type="ECO:0000313" key="2">
    <source>
        <dbReference type="EMBL" id="NME72819.1"/>
    </source>
</evidence>
<dbReference type="Pfam" id="PF22016">
    <property type="entry name" value="DUF6933"/>
    <property type="match status" value="1"/>
</dbReference>
<dbReference type="InterPro" id="IPR053864">
    <property type="entry name" value="DUF6933"/>
</dbReference>
<accession>A0A7X9S1Z6</accession>
<evidence type="ECO:0000259" key="1">
    <source>
        <dbReference type="Pfam" id="PF22016"/>
    </source>
</evidence>
<dbReference type="RefSeq" id="WP_169660986.1">
    <property type="nucleotide sequence ID" value="NZ_JABANE010000215.1"/>
</dbReference>
<evidence type="ECO:0000313" key="3">
    <source>
        <dbReference type="Proteomes" id="UP000576082"/>
    </source>
</evidence>
<comment type="caution">
    <text evidence="2">The sequence shown here is derived from an EMBL/GenBank/DDBJ whole genome shotgun (WGS) entry which is preliminary data.</text>
</comment>